<feature type="region of interest" description="Disordered" evidence="1">
    <location>
        <begin position="1606"/>
        <end position="1721"/>
    </location>
</feature>
<dbReference type="GeneTree" id="ENSGT00940000166891"/>
<gene>
    <name evidence="2" type="primary">ARHGAP33</name>
</gene>
<feature type="compositionally biased region" description="Polar residues" evidence="1">
    <location>
        <begin position="345"/>
        <end position="361"/>
    </location>
</feature>
<feature type="compositionally biased region" description="Basic and acidic residues" evidence="1">
    <location>
        <begin position="1567"/>
        <end position="1583"/>
    </location>
</feature>
<feature type="compositionally biased region" description="Basic and acidic residues" evidence="1">
    <location>
        <begin position="1837"/>
        <end position="1861"/>
    </location>
</feature>
<reference evidence="2" key="3">
    <citation type="submission" date="2025-09" db="UniProtKB">
        <authorList>
            <consortium name="Ensembl"/>
        </authorList>
    </citation>
    <scope>IDENTIFICATION</scope>
</reference>
<feature type="region of interest" description="Disordered" evidence="1">
    <location>
        <begin position="1833"/>
        <end position="1963"/>
    </location>
</feature>
<feature type="region of interest" description="Disordered" evidence="1">
    <location>
        <begin position="1003"/>
        <end position="1249"/>
    </location>
</feature>
<feature type="compositionally biased region" description="Polar residues" evidence="1">
    <location>
        <begin position="1918"/>
        <end position="1931"/>
    </location>
</feature>
<dbReference type="GO" id="GO:0005912">
    <property type="term" value="C:adherens junction"/>
    <property type="evidence" value="ECO:0007669"/>
    <property type="project" value="TreeGrafter"/>
</dbReference>
<feature type="compositionally biased region" description="Basic and acidic residues" evidence="1">
    <location>
        <begin position="1899"/>
        <end position="1916"/>
    </location>
</feature>
<feature type="compositionally biased region" description="Basic residues" evidence="1">
    <location>
        <begin position="1072"/>
        <end position="1087"/>
    </location>
</feature>
<feature type="compositionally biased region" description="Polar residues" evidence="1">
    <location>
        <begin position="1886"/>
        <end position="1898"/>
    </location>
</feature>
<feature type="compositionally biased region" description="Polar residues" evidence="1">
    <location>
        <begin position="1665"/>
        <end position="1677"/>
    </location>
</feature>
<feature type="compositionally biased region" description="Low complexity" evidence="1">
    <location>
        <begin position="1177"/>
        <end position="1190"/>
    </location>
</feature>
<name>A0AAY4AVQ1_9TELE</name>
<organism evidence="2 3">
    <name type="scientific">Denticeps clupeoides</name>
    <name type="common">denticle herring</name>
    <dbReference type="NCBI Taxonomy" id="299321"/>
    <lineage>
        <taxon>Eukaryota</taxon>
        <taxon>Metazoa</taxon>
        <taxon>Chordata</taxon>
        <taxon>Craniata</taxon>
        <taxon>Vertebrata</taxon>
        <taxon>Euteleostomi</taxon>
        <taxon>Actinopterygii</taxon>
        <taxon>Neopterygii</taxon>
        <taxon>Teleostei</taxon>
        <taxon>Clupei</taxon>
        <taxon>Clupeiformes</taxon>
        <taxon>Denticipitoidei</taxon>
        <taxon>Denticipitidae</taxon>
        <taxon>Denticeps</taxon>
    </lineage>
</organism>
<feature type="compositionally biased region" description="Polar residues" evidence="1">
    <location>
        <begin position="1945"/>
        <end position="1955"/>
    </location>
</feature>
<accession>A0AAY4AVQ1</accession>
<feature type="compositionally biased region" description="Basic and acidic residues" evidence="1">
    <location>
        <begin position="1697"/>
        <end position="1707"/>
    </location>
</feature>
<dbReference type="PANTHER" id="PTHR34757:SF1">
    <property type="entry name" value="JUNCTIONAL CADHERIN 5-ASSOCIATED PROTEIN"/>
    <property type="match status" value="1"/>
</dbReference>
<dbReference type="Proteomes" id="UP000694580">
    <property type="component" value="Chromosome 4"/>
</dbReference>
<feature type="compositionally biased region" description="Pro residues" evidence="1">
    <location>
        <begin position="1197"/>
        <end position="1226"/>
    </location>
</feature>
<feature type="compositionally biased region" description="Basic and acidic residues" evidence="1">
    <location>
        <begin position="33"/>
        <end position="45"/>
    </location>
</feature>
<feature type="region of interest" description="Disordered" evidence="1">
    <location>
        <begin position="914"/>
        <end position="983"/>
    </location>
</feature>
<reference evidence="2 3" key="1">
    <citation type="submission" date="2020-06" db="EMBL/GenBank/DDBJ databases">
        <authorList>
            <consortium name="Wellcome Sanger Institute Data Sharing"/>
        </authorList>
    </citation>
    <scope>NUCLEOTIDE SEQUENCE [LARGE SCALE GENOMIC DNA]</scope>
</reference>
<feature type="compositionally biased region" description="Low complexity" evidence="1">
    <location>
        <begin position="310"/>
        <end position="325"/>
    </location>
</feature>
<feature type="compositionally biased region" description="Basic and acidic residues" evidence="1">
    <location>
        <begin position="1678"/>
        <end position="1689"/>
    </location>
</feature>
<proteinExistence type="predicted"/>
<feature type="compositionally biased region" description="Low complexity" evidence="1">
    <location>
        <begin position="1132"/>
        <end position="1148"/>
    </location>
</feature>
<protein>
    <submittedName>
        <fullName evidence="2">Uncharacterized protein</fullName>
    </submittedName>
</protein>
<feature type="compositionally biased region" description="Polar residues" evidence="1">
    <location>
        <begin position="1113"/>
        <end position="1131"/>
    </location>
</feature>
<feature type="compositionally biased region" description="Basic and acidic residues" evidence="1">
    <location>
        <begin position="914"/>
        <end position="938"/>
    </location>
</feature>
<sequence length="1963" mass="216201">MYSVEDLLISHGYKVSRNGPAPASASSSSLPLDKQHGDGRRDSAESRPGGRGTLNGFEAEGGADGRSDAQAGVVVHRPAAVKTHPGENIESGERNQRRKDGPTGYLSDLQPLGDSLATDSGFYDAPSLTYSEHADERDVSYWRRRGQDFSALLDYADPRELRLSGGFWRGPVLPVEELRSVERPLPRWEEGPWIRELADSGPETLRVTGERKCQSLGTDEWRPAVGLGRQLSDGEAEHWAHEQQNRFRPQECIAPPAVRVKSQSLPRVLSPEDPQYVEPPQTGPLALPVPPRLNGNVSYGRYHSEWASSGERWSSQGQSQGQSHGPVAVLPKPRFSRPVKPPSYETHQQNRGSWETLSSEPGSKPRERAVCYSQTVELFRDRTNCLSQSAEPIKDRPTCLSQSSEPLRDRSLCLSQSSEPLRDRSVCLSQSSEPLRDRSLCLSQSVELLRDRSICLSQSAEPLRERSLCLSQSAEPLRERSLCLSQSAEPLREWSLCLSQSAEPLRERSLCLSQSAEPLRERSLCLSQSAEPLRERSLCLSQSAEPLRERSLCLSQSAEPLRERSLCLSQSAEPLKERSICISQSADPLRDRSVSMSHSAEPLRDWSVVLSHSSEPLRDWSVGLSHSAEPLRDRSAGLSQSTEPLRDRSAGLSQSTEPLRERSCGLSHSAEPSRDWSVVLSHSVEPLRDRSLCFSDPLRDRSLCFSQNAELLRSDVQRPDLLLHDPYGPGLEPPGYIPPPSYRRVPPYRGADAAHIRWKREPVSAEMGRWFSRQTGILRREDRSTAIVRKPLHPGAIIPNRPGVVQFLPFDDPRIRHISGGPCGNSLTDADKIRQVSKELPTAAVLGQSTHDSALIPTQGPCPNTDTQKICEQDNTNRWHRVLVKGGENVASEQSCVKFQAGIPVRPTQQIKAERIAEQPKRTDKVVEQPKRTDRATEQPKQTDVSADQQTRTSKPPEKDSSESLHLVKKAEPTIEPDKPKSMKRKLNETIFCLVSVPLLTQSSDVTQDQNDSDEKHPETSPVRVPPPPPSTPSEKSNTLSSGPNQSLKSTSTTSTDLELQALTGSVSSSRAPRRGHHRRKDSHSRPIKPNPHEALRRYSGAWPGDQYRDQETQTSPGPSKSAPTSGPPNTEAQQPPAAAPAADVPAEGGVGAECSAPYGYPMKGQKSLKPSSNSAFSRTGTFSKSTGSGSHHKPPLHPPPHPPPPPPNQPPSQPPPPPPPHPPAQSPTSGEAAEPKPASEAFGQFLLKPVSRRPWDGIEELETINKELQDQAGKRPTVDQCIENLNEAYKDILELSTASNNLSNLPSLSNLPQGSTMQIPNRIKSKLSNEPLVKPGGSLRSGLASWSGSVLSLDPEYREVKSAFSRPSTGKSVSFSKQLREEICLGPTAPAETGFRDYRSVMSQISHRRSEHGRTVKLDLPLPKEPITKDSQSTQLVSVSSAAEVPWADRQPMQDASTLTSPPDYEHICQSLQMARESGAVSRGPAVKPKAGSTVGSETPQSAAAIGGTSREECCFCQMEAERQRQDSILAMREEKDSSFTKVTSQNNRFLSSKGVLCSLAPAKQQGDRDMTVSTESDSKVPSDWRTQLSFAEKHLETLLMGGKAEKDVDNELSGQSQTNAEEITENESVNDQTTRIDVSAEVLTTGEPGDMNEDERVADNAETETVTGSTLTEQITEGRDDSEEKQRSKGTKQQDQPKPRREHSLSRAAARNYPGLDPALLQEFPPDRLPLSVLAHSNRRLSLGPDWERRGFEDERWGHSVNGARERRSLDAERRGLCGERWGLDNEQQGQGPDSLKQVMNVEARDLGIEGPDHRQCMGEIGYQGNRQVVGEETDEKHNEGEGLNKESQRCCPSERTDILQESVPVSPGQKNVQMDGEIKDVHSVSSIRQLGLHSTDSWEKDEGATRTEERCVEEQSLSASLQIQTGTGDQRESYSIKPKISLDNQPCSSESLETSHTKED</sequence>
<reference evidence="2" key="2">
    <citation type="submission" date="2025-08" db="UniProtKB">
        <authorList>
            <consortium name="Ensembl"/>
        </authorList>
    </citation>
    <scope>IDENTIFICATION</scope>
</reference>
<dbReference type="Pfam" id="PF15351">
    <property type="entry name" value="JCAD"/>
    <property type="match status" value="2"/>
</dbReference>
<dbReference type="PANTHER" id="PTHR34757">
    <property type="entry name" value="JUNCTIONAL PROTEIN ASSOCIATED WITH CORONARY ARTERY DISEASE"/>
    <property type="match status" value="1"/>
</dbReference>
<feature type="compositionally biased region" description="Polar residues" evidence="1">
    <location>
        <begin position="1614"/>
        <end position="1638"/>
    </location>
</feature>
<feature type="region of interest" description="Disordered" evidence="1">
    <location>
        <begin position="1563"/>
        <end position="1583"/>
    </location>
</feature>
<feature type="region of interest" description="Disordered" evidence="1">
    <location>
        <begin position="631"/>
        <end position="670"/>
    </location>
</feature>
<feature type="compositionally biased region" description="Basic and acidic residues" evidence="1">
    <location>
        <begin position="84"/>
        <end position="101"/>
    </location>
</feature>
<dbReference type="GO" id="GO:0032587">
    <property type="term" value="C:ruffle membrane"/>
    <property type="evidence" value="ECO:0007669"/>
    <property type="project" value="TreeGrafter"/>
</dbReference>
<keyword evidence="3" id="KW-1185">Reference proteome</keyword>
<feature type="region of interest" description="Disordered" evidence="1">
    <location>
        <begin position="310"/>
        <end position="366"/>
    </location>
</feature>
<feature type="compositionally biased region" description="Low complexity" evidence="1">
    <location>
        <begin position="20"/>
        <end position="32"/>
    </location>
</feature>
<evidence type="ECO:0000313" key="2">
    <source>
        <dbReference type="Ensembl" id="ENSDCDP00010012450.1"/>
    </source>
</evidence>
<evidence type="ECO:0000256" key="1">
    <source>
        <dbReference type="SAM" id="MobiDB-lite"/>
    </source>
</evidence>
<feature type="compositionally biased region" description="Polar residues" evidence="1">
    <location>
        <begin position="939"/>
        <end position="954"/>
    </location>
</feature>
<feature type="region of interest" description="Disordered" evidence="1">
    <location>
        <begin position="1484"/>
        <end position="1506"/>
    </location>
</feature>
<dbReference type="GO" id="GO:1903589">
    <property type="term" value="P:positive regulation of blood vessel endothelial cell proliferation involved in sprouting angiogenesis"/>
    <property type="evidence" value="ECO:0007669"/>
    <property type="project" value="TreeGrafter"/>
</dbReference>
<feature type="region of interest" description="Disordered" evidence="1">
    <location>
        <begin position="1"/>
        <end position="105"/>
    </location>
</feature>
<feature type="region of interest" description="Disordered" evidence="1">
    <location>
        <begin position="264"/>
        <end position="291"/>
    </location>
</feature>
<dbReference type="InterPro" id="IPR028221">
    <property type="entry name" value="JCAD"/>
</dbReference>
<evidence type="ECO:0000313" key="3">
    <source>
        <dbReference type="Proteomes" id="UP000694580"/>
    </source>
</evidence>
<feature type="compositionally biased region" description="Basic and acidic residues" evidence="1">
    <location>
        <begin position="969"/>
        <end position="981"/>
    </location>
</feature>
<dbReference type="Ensembl" id="ENSDCDT00010013045.1">
    <property type="protein sequence ID" value="ENSDCDP00010012450.1"/>
    <property type="gene ID" value="ENSDCDG00010005581.1"/>
</dbReference>
<feature type="compositionally biased region" description="Polar residues" evidence="1">
    <location>
        <begin position="1036"/>
        <end position="1049"/>
    </location>
</feature>